<dbReference type="PANTHER" id="PTHR39173:SF1">
    <property type="entry name" value="ACETYLTRANSFERASE"/>
    <property type="match status" value="1"/>
</dbReference>
<accession>A0A2S6HMB1</accession>
<evidence type="ECO:0000313" key="2">
    <source>
        <dbReference type="EMBL" id="PPK78606.1"/>
    </source>
</evidence>
<sequence>MDEIRLIKPAMEYADDIMKYRQEFLDSGDSLDGCGNLKLCSSADEWIRTIDLLEHDETCPEDRVTSNTFIAVRTADHKIIGVIDFRHHINHPILSVWGGHIGYSVRPDERRKGYAKEMLRQNLKNCKDYGLDKVLITCDYNNVGSEKTILANGGIFEKEVVVDGDRIKRYWIHL</sequence>
<dbReference type="CDD" id="cd04301">
    <property type="entry name" value="NAT_SF"/>
    <property type="match status" value="1"/>
</dbReference>
<protein>
    <submittedName>
        <fullName evidence="2">Putative acetyltransferase</fullName>
    </submittedName>
</protein>
<dbReference type="Proteomes" id="UP000237749">
    <property type="component" value="Unassembled WGS sequence"/>
</dbReference>
<dbReference type="OrthoDB" id="9788916at2"/>
<dbReference type="RefSeq" id="WP_104439006.1">
    <property type="nucleotide sequence ID" value="NZ_PTJA01000014.1"/>
</dbReference>
<dbReference type="PROSITE" id="PS51186">
    <property type="entry name" value="GNAT"/>
    <property type="match status" value="1"/>
</dbReference>
<dbReference type="AlphaFoldDB" id="A0A2S6HMB1"/>
<dbReference type="Pfam" id="PF13302">
    <property type="entry name" value="Acetyltransf_3"/>
    <property type="match status" value="1"/>
</dbReference>
<feature type="domain" description="N-acetyltransferase" evidence="1">
    <location>
        <begin position="2"/>
        <end position="174"/>
    </location>
</feature>
<organism evidence="2 3">
    <name type="scientific">Lacrimispora xylanisolvens</name>
    <dbReference type="NCBI Taxonomy" id="384636"/>
    <lineage>
        <taxon>Bacteria</taxon>
        <taxon>Bacillati</taxon>
        <taxon>Bacillota</taxon>
        <taxon>Clostridia</taxon>
        <taxon>Lachnospirales</taxon>
        <taxon>Lachnospiraceae</taxon>
        <taxon>Lacrimispora</taxon>
    </lineage>
</organism>
<dbReference type="SUPFAM" id="SSF55729">
    <property type="entry name" value="Acyl-CoA N-acyltransferases (Nat)"/>
    <property type="match status" value="1"/>
</dbReference>
<keyword evidence="3" id="KW-1185">Reference proteome</keyword>
<dbReference type="PANTHER" id="PTHR39173">
    <property type="entry name" value="ACETYLTRANSFERASE"/>
    <property type="match status" value="1"/>
</dbReference>
<dbReference type="EMBL" id="PTJA01000014">
    <property type="protein sequence ID" value="PPK78606.1"/>
    <property type="molecule type" value="Genomic_DNA"/>
</dbReference>
<name>A0A2S6HMB1_9FIRM</name>
<comment type="caution">
    <text evidence="2">The sequence shown here is derived from an EMBL/GenBank/DDBJ whole genome shotgun (WGS) entry which is preliminary data.</text>
</comment>
<evidence type="ECO:0000313" key="3">
    <source>
        <dbReference type="Proteomes" id="UP000237749"/>
    </source>
</evidence>
<dbReference type="InterPro" id="IPR016181">
    <property type="entry name" value="Acyl_CoA_acyltransferase"/>
</dbReference>
<dbReference type="Gene3D" id="3.40.630.30">
    <property type="match status" value="1"/>
</dbReference>
<keyword evidence="2" id="KW-0808">Transferase</keyword>
<dbReference type="InterPro" id="IPR000182">
    <property type="entry name" value="GNAT_dom"/>
</dbReference>
<reference evidence="2 3" key="1">
    <citation type="submission" date="2018-02" db="EMBL/GenBank/DDBJ databases">
        <title>Genomic Encyclopedia of Archaeal and Bacterial Type Strains, Phase II (KMG-II): from individual species to whole genera.</title>
        <authorList>
            <person name="Goeker M."/>
        </authorList>
    </citation>
    <scope>NUCLEOTIDE SEQUENCE [LARGE SCALE GENOMIC DNA]</scope>
    <source>
        <strain evidence="2 3">DSM 3808</strain>
    </source>
</reference>
<gene>
    <name evidence="2" type="ORF">BXY41_114109</name>
</gene>
<dbReference type="GO" id="GO:0016747">
    <property type="term" value="F:acyltransferase activity, transferring groups other than amino-acyl groups"/>
    <property type="evidence" value="ECO:0007669"/>
    <property type="project" value="InterPro"/>
</dbReference>
<proteinExistence type="predicted"/>
<evidence type="ECO:0000259" key="1">
    <source>
        <dbReference type="PROSITE" id="PS51186"/>
    </source>
</evidence>